<dbReference type="PROSITE" id="PS50011">
    <property type="entry name" value="PROTEIN_KINASE_DOM"/>
    <property type="match status" value="1"/>
</dbReference>
<dbReference type="GO" id="GO:0004672">
    <property type="term" value="F:protein kinase activity"/>
    <property type="evidence" value="ECO:0007669"/>
    <property type="project" value="InterPro"/>
</dbReference>
<proteinExistence type="inferred from homology"/>
<feature type="compositionally biased region" description="Low complexity" evidence="2">
    <location>
        <begin position="444"/>
        <end position="454"/>
    </location>
</feature>
<feature type="region of interest" description="Disordered" evidence="2">
    <location>
        <begin position="522"/>
        <end position="546"/>
    </location>
</feature>
<name>A0A813TUZ0_9BILA</name>
<feature type="region of interest" description="Disordered" evidence="2">
    <location>
        <begin position="444"/>
        <end position="499"/>
    </location>
</feature>
<dbReference type="Proteomes" id="UP000663864">
    <property type="component" value="Unassembled WGS sequence"/>
</dbReference>
<sequence length="679" mass="77883">MGNDLSSSSTARTPISLDDSVCWHLYNGVNERSEPISIFIPKQTFTVECRRSIQFLKTIRHPNIIKFFTDFKTFVDHDSFIADCVHPLTNKLHTNDIDSSAKICLGLYQLSQALEFLHDKASISHNNICLLSLYISLNGIWKLGNFECACRYDNLNRKYLASLKMIRYEECITPEENETDSTEFDRQEIYAIDVYGFGTLIRNLMTIVNVDDSLKNLLNDLQISLTEEDPQLRPTWSMLLKTQFFQIDYIKTIELLDRLPTVDESDLFNVVDSLSTYLDNLDTEYFNELLIRRLCLPFMFLCSSTRLNIIPRIIVPKNDDDNDNNNNNSWITIDKYRIYVIPHIIDLFSYHVTCIRETLLEYYNSYWQLIDRTILMNIILPQLLYGLKDSNNTICMLTLIALASMVPVLGADVVVGGQRKQIFTDKIKKENVLLSKTAKIISRTNSPLSTSPSLPQKPRKTSPVSTNKTKPLRLKTKSITTEPSQPLTISSEYTNGDHLSSDNILEEPQTTIIQNGLSNQYIQDDDIDNDDGQWSDWEHKSDPPESFVLPEKLTLSSSISEQSLKPTKSLKLMSPTKSKWDPNAPLGSEYELPSVVLTNKKSTKIETLEKQDTEDFFKDMTPKVETVELMRQLETMFNVNTDQSNEQIKTTSFSNKFGIIVQDQGENQEIESGNNNWDE</sequence>
<evidence type="ECO:0000256" key="1">
    <source>
        <dbReference type="ARBA" id="ARBA00038349"/>
    </source>
</evidence>
<organism evidence="4 6">
    <name type="scientific">Rotaria sordida</name>
    <dbReference type="NCBI Taxonomy" id="392033"/>
    <lineage>
        <taxon>Eukaryota</taxon>
        <taxon>Metazoa</taxon>
        <taxon>Spiralia</taxon>
        <taxon>Gnathifera</taxon>
        <taxon>Rotifera</taxon>
        <taxon>Eurotatoria</taxon>
        <taxon>Bdelloidea</taxon>
        <taxon>Philodinida</taxon>
        <taxon>Philodinidae</taxon>
        <taxon>Rotaria</taxon>
    </lineage>
</organism>
<comment type="caution">
    <text evidence="4">The sequence shown here is derived from an EMBL/GenBank/DDBJ whole genome shotgun (WGS) entry which is preliminary data.</text>
</comment>
<evidence type="ECO:0000313" key="4">
    <source>
        <dbReference type="EMBL" id="CAF0818663.1"/>
    </source>
</evidence>
<dbReference type="InterPro" id="IPR051177">
    <property type="entry name" value="CIK-Related_Protein"/>
</dbReference>
<dbReference type="PANTHER" id="PTHR12984:SF15">
    <property type="entry name" value="PROTEIN-ASSOCIATING WITH THE CARBOXYL-TERMINAL DOMAIN OF EZRIN"/>
    <property type="match status" value="1"/>
</dbReference>
<feature type="domain" description="Protein kinase" evidence="3">
    <location>
        <begin position="1"/>
        <end position="245"/>
    </location>
</feature>
<dbReference type="AlphaFoldDB" id="A0A813TUZ0"/>
<protein>
    <recommendedName>
        <fullName evidence="3">Protein kinase domain-containing protein</fullName>
    </recommendedName>
</protein>
<evidence type="ECO:0000256" key="2">
    <source>
        <dbReference type="SAM" id="MobiDB-lite"/>
    </source>
</evidence>
<accession>A0A813TUZ0</accession>
<dbReference type="InterPro" id="IPR011009">
    <property type="entry name" value="Kinase-like_dom_sf"/>
</dbReference>
<reference evidence="4" key="1">
    <citation type="submission" date="2021-02" db="EMBL/GenBank/DDBJ databases">
        <authorList>
            <person name="Nowell W R."/>
        </authorList>
    </citation>
    <scope>NUCLEOTIDE SEQUENCE</scope>
</reference>
<dbReference type="Gene3D" id="1.25.10.10">
    <property type="entry name" value="Leucine-rich Repeat Variant"/>
    <property type="match status" value="1"/>
</dbReference>
<dbReference type="Gene3D" id="1.10.510.10">
    <property type="entry name" value="Transferase(Phosphotransferase) domain 1"/>
    <property type="match status" value="1"/>
</dbReference>
<evidence type="ECO:0000259" key="3">
    <source>
        <dbReference type="PROSITE" id="PS50011"/>
    </source>
</evidence>
<dbReference type="EMBL" id="CAJOBD010001065">
    <property type="protein sequence ID" value="CAF3755590.1"/>
    <property type="molecule type" value="Genomic_DNA"/>
</dbReference>
<evidence type="ECO:0000313" key="6">
    <source>
        <dbReference type="Proteomes" id="UP000663864"/>
    </source>
</evidence>
<evidence type="ECO:0000313" key="5">
    <source>
        <dbReference type="EMBL" id="CAF3755590.1"/>
    </source>
</evidence>
<dbReference type="Proteomes" id="UP000663836">
    <property type="component" value="Unassembled WGS sequence"/>
</dbReference>
<gene>
    <name evidence="5" type="ORF">JBS370_LOCUS12818</name>
    <name evidence="4" type="ORF">ZHD862_LOCUS3264</name>
</gene>
<dbReference type="EMBL" id="CAJNOT010000070">
    <property type="protein sequence ID" value="CAF0818663.1"/>
    <property type="molecule type" value="Genomic_DNA"/>
</dbReference>
<dbReference type="Gene3D" id="3.30.200.20">
    <property type="entry name" value="Phosphorylase Kinase, domain 1"/>
    <property type="match status" value="1"/>
</dbReference>
<comment type="similarity">
    <text evidence="1">Belongs to the protein kinase superfamily.</text>
</comment>
<dbReference type="GO" id="GO:0005524">
    <property type="term" value="F:ATP binding"/>
    <property type="evidence" value="ECO:0007669"/>
    <property type="project" value="InterPro"/>
</dbReference>
<feature type="compositionally biased region" description="Acidic residues" evidence="2">
    <location>
        <begin position="523"/>
        <end position="533"/>
    </location>
</feature>
<dbReference type="InterPro" id="IPR011989">
    <property type="entry name" value="ARM-like"/>
</dbReference>
<dbReference type="InterPro" id="IPR000719">
    <property type="entry name" value="Prot_kinase_dom"/>
</dbReference>
<dbReference type="SUPFAM" id="SSF56112">
    <property type="entry name" value="Protein kinase-like (PK-like)"/>
    <property type="match status" value="1"/>
</dbReference>
<dbReference type="PANTHER" id="PTHR12984">
    <property type="entry name" value="SCY1-RELATED S/T PROTEIN KINASE-LIKE"/>
    <property type="match status" value="1"/>
</dbReference>
<feature type="compositionally biased region" description="Polar residues" evidence="2">
    <location>
        <begin position="477"/>
        <end position="499"/>
    </location>
</feature>